<evidence type="ECO:0000313" key="2">
    <source>
        <dbReference type="Proteomes" id="UP000250275"/>
    </source>
</evidence>
<gene>
    <name evidence="1" type="ORF">WN48_06191</name>
</gene>
<dbReference type="Proteomes" id="UP000250275">
    <property type="component" value="Unassembled WGS sequence"/>
</dbReference>
<dbReference type="EMBL" id="KQ760514">
    <property type="protein sequence ID" value="OAD60029.1"/>
    <property type="molecule type" value="Genomic_DNA"/>
</dbReference>
<dbReference type="AlphaFoldDB" id="A0A310SJX2"/>
<name>A0A310SJX2_9HYME</name>
<proteinExistence type="predicted"/>
<sequence length="124" mass="14048">MPSGSIFHRPDHHTHTTLAITTGVNSTSFTEIVRWRIDQEQTINLHPWLTTIYWKPLMAIRSRRLHPPACSTAFPTRAAYAVAKKCGDLGASNKSLEIRVENGGVTINEAWSRMQREAPEFSYI</sequence>
<accession>A0A310SJX2</accession>
<reference evidence="1 2" key="1">
    <citation type="submission" date="2015-07" db="EMBL/GenBank/DDBJ databases">
        <title>The genome of Eufriesea mexicana.</title>
        <authorList>
            <person name="Pan H."/>
            <person name="Kapheim K."/>
        </authorList>
    </citation>
    <scope>NUCLEOTIDE SEQUENCE [LARGE SCALE GENOMIC DNA]</scope>
    <source>
        <strain evidence="1">0111107269</strain>
        <tissue evidence="1">Whole body</tissue>
    </source>
</reference>
<protein>
    <submittedName>
        <fullName evidence="1">Uncharacterized protein</fullName>
    </submittedName>
</protein>
<organism evidence="1 2">
    <name type="scientific">Eufriesea mexicana</name>
    <dbReference type="NCBI Taxonomy" id="516756"/>
    <lineage>
        <taxon>Eukaryota</taxon>
        <taxon>Metazoa</taxon>
        <taxon>Ecdysozoa</taxon>
        <taxon>Arthropoda</taxon>
        <taxon>Hexapoda</taxon>
        <taxon>Insecta</taxon>
        <taxon>Pterygota</taxon>
        <taxon>Neoptera</taxon>
        <taxon>Endopterygota</taxon>
        <taxon>Hymenoptera</taxon>
        <taxon>Apocrita</taxon>
        <taxon>Aculeata</taxon>
        <taxon>Apoidea</taxon>
        <taxon>Anthophila</taxon>
        <taxon>Apidae</taxon>
        <taxon>Eufriesea</taxon>
    </lineage>
</organism>
<keyword evidence="2" id="KW-1185">Reference proteome</keyword>
<evidence type="ECO:0000313" key="1">
    <source>
        <dbReference type="EMBL" id="OAD60029.1"/>
    </source>
</evidence>